<dbReference type="SUPFAM" id="SSF54534">
    <property type="entry name" value="FKBP-like"/>
    <property type="match status" value="1"/>
</dbReference>
<dbReference type="InterPro" id="IPR046357">
    <property type="entry name" value="PPIase_dom_sf"/>
</dbReference>
<dbReference type="Gene3D" id="3.30.70.1050">
    <property type="entry name" value="Trigger factor ribosome-binding domain"/>
    <property type="match status" value="1"/>
</dbReference>
<dbReference type="Pfam" id="PF05697">
    <property type="entry name" value="Trigger_N"/>
    <property type="match status" value="1"/>
</dbReference>
<evidence type="ECO:0000256" key="9">
    <source>
        <dbReference type="ARBA" id="ARBA00023306"/>
    </source>
</evidence>
<comment type="catalytic activity">
    <reaction evidence="1 12 13">
        <text>[protein]-peptidylproline (omega=180) = [protein]-peptidylproline (omega=0)</text>
        <dbReference type="Rhea" id="RHEA:16237"/>
        <dbReference type="Rhea" id="RHEA-COMP:10747"/>
        <dbReference type="Rhea" id="RHEA-COMP:10748"/>
        <dbReference type="ChEBI" id="CHEBI:83833"/>
        <dbReference type="ChEBI" id="CHEBI:83834"/>
        <dbReference type="EC" id="5.2.1.8"/>
    </reaction>
</comment>
<dbReference type="PANTHER" id="PTHR30560">
    <property type="entry name" value="TRIGGER FACTOR CHAPERONE AND PEPTIDYL-PROLYL CIS/TRANS ISOMERASE"/>
    <property type="match status" value="1"/>
</dbReference>
<evidence type="ECO:0000256" key="6">
    <source>
        <dbReference type="ARBA" id="ARBA00023110"/>
    </source>
</evidence>
<proteinExistence type="inferred from homology"/>
<dbReference type="PROSITE" id="PS50059">
    <property type="entry name" value="FKBP_PPIASE"/>
    <property type="match status" value="1"/>
</dbReference>
<keyword evidence="9 12" id="KW-0131">Cell cycle</keyword>
<dbReference type="InterPro" id="IPR008880">
    <property type="entry name" value="Trigger_fac_C"/>
</dbReference>
<dbReference type="GO" id="GO:0003755">
    <property type="term" value="F:peptidyl-prolyl cis-trans isomerase activity"/>
    <property type="evidence" value="ECO:0007669"/>
    <property type="project" value="UniProtKB-UniRule"/>
</dbReference>
<evidence type="ECO:0000256" key="1">
    <source>
        <dbReference type="ARBA" id="ARBA00000971"/>
    </source>
</evidence>
<accession>A0A7W8H7Q3</accession>
<dbReference type="EMBL" id="JACHFW010000001">
    <property type="protein sequence ID" value="MBB5263278.1"/>
    <property type="molecule type" value="Genomic_DNA"/>
</dbReference>
<dbReference type="Proteomes" id="UP000543642">
    <property type="component" value="Unassembled WGS sequence"/>
</dbReference>
<dbReference type="GO" id="GO:0005737">
    <property type="term" value="C:cytoplasm"/>
    <property type="evidence" value="ECO:0007669"/>
    <property type="project" value="UniProtKB-SubCell"/>
</dbReference>
<dbReference type="InterPro" id="IPR036611">
    <property type="entry name" value="Trigger_fac_ribosome-bd_sf"/>
</dbReference>
<comment type="caution">
    <text evidence="16">The sequence shown here is derived from an EMBL/GenBank/DDBJ whole genome shotgun (WGS) entry which is preliminary data.</text>
</comment>
<dbReference type="HAMAP" id="MF_00303">
    <property type="entry name" value="Trigger_factor_Tig"/>
    <property type="match status" value="1"/>
</dbReference>
<dbReference type="EC" id="5.2.1.8" evidence="3 12"/>
<dbReference type="GO" id="GO:0043335">
    <property type="term" value="P:protein unfolding"/>
    <property type="evidence" value="ECO:0007669"/>
    <property type="project" value="TreeGrafter"/>
</dbReference>
<evidence type="ECO:0000313" key="17">
    <source>
        <dbReference type="Proteomes" id="UP000543642"/>
    </source>
</evidence>
<dbReference type="NCBIfam" id="TIGR00115">
    <property type="entry name" value="tig"/>
    <property type="match status" value="1"/>
</dbReference>
<organism evidence="16 17">
    <name type="scientific">Catenibacillus scindens</name>
    <dbReference type="NCBI Taxonomy" id="673271"/>
    <lineage>
        <taxon>Bacteria</taxon>
        <taxon>Bacillati</taxon>
        <taxon>Bacillota</taxon>
        <taxon>Clostridia</taxon>
        <taxon>Lachnospirales</taxon>
        <taxon>Lachnospiraceae</taxon>
        <taxon>Catenibacillus</taxon>
    </lineage>
</organism>
<evidence type="ECO:0000256" key="10">
    <source>
        <dbReference type="ARBA" id="ARBA00024849"/>
    </source>
</evidence>
<dbReference type="Pfam" id="PF05698">
    <property type="entry name" value="Trigger_C"/>
    <property type="match status" value="1"/>
</dbReference>
<dbReference type="InterPro" id="IPR008881">
    <property type="entry name" value="Trigger_fac_ribosome-bd_bac"/>
</dbReference>
<dbReference type="InterPro" id="IPR005215">
    <property type="entry name" value="Trig_fac"/>
</dbReference>
<dbReference type="PANTHER" id="PTHR30560:SF3">
    <property type="entry name" value="TRIGGER FACTOR-LIKE PROTEIN TIG, CHLOROPLASTIC"/>
    <property type="match status" value="1"/>
</dbReference>
<evidence type="ECO:0000256" key="7">
    <source>
        <dbReference type="ARBA" id="ARBA00023186"/>
    </source>
</evidence>
<comment type="subcellular location">
    <subcellularLocation>
        <location evidence="12">Cytoplasm</location>
    </subcellularLocation>
    <text evidence="12">About half TF is bound to the ribosome near the polypeptide exit tunnel while the other half is free in the cytoplasm.</text>
</comment>
<evidence type="ECO:0000256" key="3">
    <source>
        <dbReference type="ARBA" id="ARBA00013194"/>
    </source>
</evidence>
<evidence type="ECO:0000256" key="13">
    <source>
        <dbReference type="PROSITE-ProRule" id="PRU00277"/>
    </source>
</evidence>
<keyword evidence="8 12" id="KW-0413">Isomerase</keyword>
<gene>
    <name evidence="12" type="primary">tig</name>
    <name evidence="16" type="ORF">HNP82_000372</name>
</gene>
<dbReference type="SUPFAM" id="SSF109998">
    <property type="entry name" value="Triger factor/SurA peptide-binding domain-like"/>
    <property type="match status" value="1"/>
</dbReference>
<evidence type="ECO:0000259" key="15">
    <source>
        <dbReference type="PROSITE" id="PS50059"/>
    </source>
</evidence>
<dbReference type="GO" id="GO:0044183">
    <property type="term" value="F:protein folding chaperone"/>
    <property type="evidence" value="ECO:0007669"/>
    <property type="project" value="TreeGrafter"/>
</dbReference>
<comment type="function">
    <text evidence="10 12">Involved in protein export. Acts as a chaperone by maintaining the newly synthesized protein in an open conformation. Functions as a peptidyl-prolyl cis-trans isomerase.</text>
</comment>
<evidence type="ECO:0000256" key="12">
    <source>
        <dbReference type="HAMAP-Rule" id="MF_00303"/>
    </source>
</evidence>
<dbReference type="PIRSF" id="PIRSF003095">
    <property type="entry name" value="Trigger_factor"/>
    <property type="match status" value="1"/>
</dbReference>
<evidence type="ECO:0000256" key="4">
    <source>
        <dbReference type="ARBA" id="ARBA00016902"/>
    </source>
</evidence>
<dbReference type="InterPro" id="IPR027304">
    <property type="entry name" value="Trigger_fact/SurA_dom_sf"/>
</dbReference>
<evidence type="ECO:0000256" key="14">
    <source>
        <dbReference type="RuleBase" id="RU003914"/>
    </source>
</evidence>
<dbReference type="GO" id="GO:0015031">
    <property type="term" value="P:protein transport"/>
    <property type="evidence" value="ECO:0007669"/>
    <property type="project" value="UniProtKB-UniRule"/>
</dbReference>
<reference evidence="16 17" key="1">
    <citation type="submission" date="2020-08" db="EMBL/GenBank/DDBJ databases">
        <title>Genomic Encyclopedia of Type Strains, Phase IV (KMG-IV): sequencing the most valuable type-strain genomes for metagenomic binning, comparative biology and taxonomic classification.</title>
        <authorList>
            <person name="Goeker M."/>
        </authorList>
    </citation>
    <scope>NUCLEOTIDE SEQUENCE [LARGE SCALE GENOMIC DNA]</scope>
    <source>
        <strain evidence="16 17">DSM 106146</strain>
    </source>
</reference>
<keyword evidence="7 12" id="KW-0143">Chaperone</keyword>
<evidence type="ECO:0000256" key="2">
    <source>
        <dbReference type="ARBA" id="ARBA00005464"/>
    </source>
</evidence>
<dbReference type="Gene3D" id="3.10.50.40">
    <property type="match status" value="1"/>
</dbReference>
<evidence type="ECO:0000256" key="8">
    <source>
        <dbReference type="ARBA" id="ARBA00023235"/>
    </source>
</evidence>
<dbReference type="RefSeq" id="WP_183770848.1">
    <property type="nucleotide sequence ID" value="NZ_CAWVEG010000085.1"/>
</dbReference>
<keyword evidence="12" id="KW-0963">Cytoplasm</keyword>
<feature type="domain" description="PPIase FKBP-type" evidence="15">
    <location>
        <begin position="162"/>
        <end position="247"/>
    </location>
</feature>
<protein>
    <recommendedName>
        <fullName evidence="4 12">Trigger factor</fullName>
        <shortName evidence="12">TF</shortName>
        <ecNumber evidence="3 12">5.2.1.8</ecNumber>
    </recommendedName>
    <alternativeName>
        <fullName evidence="11 12">PPIase</fullName>
    </alternativeName>
</protein>
<keyword evidence="5 12" id="KW-0132">Cell division</keyword>
<keyword evidence="17" id="KW-1185">Reference proteome</keyword>
<evidence type="ECO:0000256" key="5">
    <source>
        <dbReference type="ARBA" id="ARBA00022618"/>
    </source>
</evidence>
<dbReference type="SUPFAM" id="SSF102735">
    <property type="entry name" value="Trigger factor ribosome-binding domain"/>
    <property type="match status" value="1"/>
</dbReference>
<sequence>MSVQVEMLEKNMAKLTIDVPADEFEKAITRAYNKNKGQISIPGFRKGKVPQVLVEKMYGPAIFYEEAANYVMPEAYEKAAEESKLDIVSRPAIDVTQMEKGKDFIFTAEVAVKPEVTLGEYKGIEVEKTQIEVTDEEVDAEIKKTQEQNSREITVDRPAENGDTVVIDYAGTIDGNAFDGGSDKGHSLVLGSNTFIPGFEDQLIGATADSDVEVHVTFPEDYHAKDLAGKEAVFACHVHEVKTKEYPEIDDEFAQDVSEFDTLAEYKEDVKKHITERKENQAKAEKQQKVMDKVIENATMDIPDAMVDTQAANMVEEYAQRLSYQGLSMDQYFKFTGMNAETLKEQLKPQALKNIQSRLVLEAVIAAENIEVSDEEFDKEIEKMASMYQMEVDKVKELLGDAEKENIKNDLAAQKAVEFVTDAAVEK</sequence>
<comment type="domain">
    <text evidence="12">Consists of 3 domains; the N-terminus binds the ribosome, the middle domain has PPIase activity, while the C-terminus has intrinsic chaperone activity on its own.</text>
</comment>
<evidence type="ECO:0000313" key="16">
    <source>
        <dbReference type="EMBL" id="MBB5263278.1"/>
    </source>
</evidence>
<evidence type="ECO:0000256" key="11">
    <source>
        <dbReference type="ARBA" id="ARBA00029986"/>
    </source>
</evidence>
<keyword evidence="6 12" id="KW-0697">Rotamase</keyword>
<dbReference type="GO" id="GO:0051083">
    <property type="term" value="P:'de novo' cotranslational protein folding"/>
    <property type="evidence" value="ECO:0007669"/>
    <property type="project" value="TreeGrafter"/>
</dbReference>
<dbReference type="InterPro" id="IPR001179">
    <property type="entry name" value="PPIase_FKBP_dom"/>
</dbReference>
<dbReference type="GO" id="GO:0043022">
    <property type="term" value="F:ribosome binding"/>
    <property type="evidence" value="ECO:0007669"/>
    <property type="project" value="TreeGrafter"/>
</dbReference>
<dbReference type="InterPro" id="IPR037041">
    <property type="entry name" value="Trigger_fac_C_sf"/>
</dbReference>
<name>A0A7W8H7Q3_9FIRM</name>
<comment type="similarity">
    <text evidence="2 12 14">Belongs to the FKBP-type PPIase family. Tig subfamily.</text>
</comment>
<dbReference type="Gene3D" id="1.10.3120.10">
    <property type="entry name" value="Trigger factor, C-terminal domain"/>
    <property type="match status" value="1"/>
</dbReference>
<dbReference type="AlphaFoldDB" id="A0A7W8H7Q3"/>
<dbReference type="Pfam" id="PF00254">
    <property type="entry name" value="FKBP_C"/>
    <property type="match status" value="1"/>
</dbReference>
<dbReference type="GO" id="GO:0051301">
    <property type="term" value="P:cell division"/>
    <property type="evidence" value="ECO:0007669"/>
    <property type="project" value="UniProtKB-KW"/>
</dbReference>
<dbReference type="FunFam" id="3.10.50.40:FF:000001">
    <property type="entry name" value="Trigger factor"/>
    <property type="match status" value="1"/>
</dbReference>